<dbReference type="Proteomes" id="UP000054558">
    <property type="component" value="Unassembled WGS sequence"/>
</dbReference>
<organism evidence="1 2">
    <name type="scientific">Klebsormidium nitens</name>
    <name type="common">Green alga</name>
    <name type="synonym">Ulothrix nitens</name>
    <dbReference type="NCBI Taxonomy" id="105231"/>
    <lineage>
        <taxon>Eukaryota</taxon>
        <taxon>Viridiplantae</taxon>
        <taxon>Streptophyta</taxon>
        <taxon>Klebsormidiophyceae</taxon>
        <taxon>Klebsormidiales</taxon>
        <taxon>Klebsormidiaceae</taxon>
        <taxon>Klebsormidium</taxon>
    </lineage>
</organism>
<reference evidence="1 2" key="1">
    <citation type="journal article" date="2014" name="Nat. Commun.">
        <title>Klebsormidium flaccidum genome reveals primary factors for plant terrestrial adaptation.</title>
        <authorList>
            <person name="Hori K."/>
            <person name="Maruyama F."/>
            <person name="Fujisawa T."/>
            <person name="Togashi T."/>
            <person name="Yamamoto N."/>
            <person name="Seo M."/>
            <person name="Sato S."/>
            <person name="Yamada T."/>
            <person name="Mori H."/>
            <person name="Tajima N."/>
            <person name="Moriyama T."/>
            <person name="Ikeuchi M."/>
            <person name="Watanabe M."/>
            <person name="Wada H."/>
            <person name="Kobayashi K."/>
            <person name="Saito M."/>
            <person name="Masuda T."/>
            <person name="Sasaki-Sekimoto Y."/>
            <person name="Mashiguchi K."/>
            <person name="Awai K."/>
            <person name="Shimojima M."/>
            <person name="Masuda S."/>
            <person name="Iwai M."/>
            <person name="Nobusawa T."/>
            <person name="Narise T."/>
            <person name="Kondo S."/>
            <person name="Saito H."/>
            <person name="Sato R."/>
            <person name="Murakawa M."/>
            <person name="Ihara Y."/>
            <person name="Oshima-Yamada Y."/>
            <person name="Ohtaka K."/>
            <person name="Satoh M."/>
            <person name="Sonobe K."/>
            <person name="Ishii M."/>
            <person name="Ohtani R."/>
            <person name="Kanamori-Sato M."/>
            <person name="Honoki R."/>
            <person name="Miyazaki D."/>
            <person name="Mochizuki H."/>
            <person name="Umetsu J."/>
            <person name="Higashi K."/>
            <person name="Shibata D."/>
            <person name="Kamiya Y."/>
            <person name="Sato N."/>
            <person name="Nakamura Y."/>
            <person name="Tabata S."/>
            <person name="Ida S."/>
            <person name="Kurokawa K."/>
            <person name="Ohta H."/>
        </authorList>
    </citation>
    <scope>NUCLEOTIDE SEQUENCE [LARGE SCALE GENOMIC DNA]</scope>
    <source>
        <strain evidence="1 2">NIES-2285</strain>
    </source>
</reference>
<evidence type="ECO:0000313" key="2">
    <source>
        <dbReference type="Proteomes" id="UP000054558"/>
    </source>
</evidence>
<accession>A0A1Y1IFB4</accession>
<sequence length="121" mass="13054">MLQRCFVSPPKTFSKLLLLIPPCGSAGELPKAAIIFVEALQICRSTQTISPPKIVTSVTSSHVSTAPLALPAVTCNIMQKTGAGLHCTCTSYWDPDTDGKQTVVWENPTMHVIVTVFWLGI</sequence>
<dbReference type="InterPro" id="IPR005334">
    <property type="entry name" value="Tctex-1-like"/>
</dbReference>
<dbReference type="PANTHER" id="PTHR21255">
    <property type="entry name" value="T-COMPLEX-ASSOCIATED-TESTIS-EXPRESSED 1/ DYNEIN LIGHT CHAIN"/>
    <property type="match status" value="1"/>
</dbReference>
<gene>
    <name evidence="1" type="ORF">KFL_003540090</name>
</gene>
<keyword evidence="2" id="KW-1185">Reference proteome</keyword>
<dbReference type="OrthoDB" id="10059120at2759"/>
<dbReference type="AlphaFoldDB" id="A0A1Y1IFB4"/>
<dbReference type="Gene3D" id="3.30.1140.40">
    <property type="entry name" value="Tctex-1"/>
    <property type="match status" value="1"/>
</dbReference>
<dbReference type="PANTHER" id="PTHR21255:SF4">
    <property type="entry name" value="DYNEIN LIGHT CHAIN TCTEX-TYPE"/>
    <property type="match status" value="1"/>
</dbReference>
<dbReference type="STRING" id="105231.A0A1Y1IFB4"/>
<evidence type="ECO:0008006" key="3">
    <source>
        <dbReference type="Google" id="ProtNLM"/>
    </source>
</evidence>
<dbReference type="EMBL" id="DF237303">
    <property type="protein sequence ID" value="GAQ87456.1"/>
    <property type="molecule type" value="Genomic_DNA"/>
</dbReference>
<proteinExistence type="predicted"/>
<name>A0A1Y1IFB4_KLENI</name>
<protein>
    <recommendedName>
        <fullName evidence="3">Dynein light chain</fullName>
    </recommendedName>
</protein>
<dbReference type="InterPro" id="IPR038586">
    <property type="entry name" value="Tctex-1-like_sf"/>
</dbReference>
<evidence type="ECO:0000313" key="1">
    <source>
        <dbReference type="EMBL" id="GAQ87456.1"/>
    </source>
</evidence>
<dbReference type="Pfam" id="PF03645">
    <property type="entry name" value="Tctex-1"/>
    <property type="match status" value="1"/>
</dbReference>
<dbReference type="CDD" id="cd21455">
    <property type="entry name" value="DLC-like_DYNLT1_DYNLT3"/>
    <property type="match status" value="1"/>
</dbReference>